<evidence type="ECO:0000256" key="2">
    <source>
        <dbReference type="SAM" id="SignalP"/>
    </source>
</evidence>
<evidence type="ECO:0000313" key="4">
    <source>
        <dbReference type="Proteomes" id="UP000559027"/>
    </source>
</evidence>
<keyword evidence="2" id="KW-0732">Signal</keyword>
<feature type="region of interest" description="Disordered" evidence="1">
    <location>
        <begin position="51"/>
        <end position="93"/>
    </location>
</feature>
<dbReference type="EMBL" id="JAACJO010000017">
    <property type="protein sequence ID" value="KAF5349178.1"/>
    <property type="molecule type" value="Genomic_DNA"/>
</dbReference>
<evidence type="ECO:0000313" key="3">
    <source>
        <dbReference type="EMBL" id="KAF5349178.1"/>
    </source>
</evidence>
<gene>
    <name evidence="3" type="ORF">D9756_009358</name>
</gene>
<sequence>MGHLHIILSSSLTSSFLVDWSFPRLCSSPLPCVEPSYPLLVMASNNLRLGSHSNTRQNQQRLTINPSSPCPESFSPPSPLIAPPSNGGRTRRPRIKHLSLISGEDGSTFMHPSLPPFLSTLTSVSTLHISWHTLDWDSLPNHQREALIRLISLESLDQLEIVASQNFPLDILRRFNGVQLHLTFTGTLTRRISTLSPPLSPEAPVSLRALERLSLVGQRNIVAFMDHFQNQPEFRDALRSLEFLSITCIDDQAHFEPERNLELVGHFLRFLDGSRIREIRVQDERPNAVIGHSLGLQDLPSLREVWNMEAHLDWFTLLLSGLSRGPPSSSSSSNLTSLDITYQVLFSRPPRWLKALIESMGQLWRELDGYLAQRLPRLQQVNLGFQFHGVGGHEQWMQFNAENQPSQLNERGLDCSFWVRDI</sequence>
<keyword evidence="4" id="KW-1185">Reference proteome</keyword>
<dbReference type="Proteomes" id="UP000559027">
    <property type="component" value="Unassembled WGS sequence"/>
</dbReference>
<accession>A0A8H5CY45</accession>
<protein>
    <submittedName>
        <fullName evidence="3">Uncharacterized protein</fullName>
    </submittedName>
</protein>
<feature type="chain" id="PRO_5034558735" evidence="2">
    <location>
        <begin position="16"/>
        <end position="422"/>
    </location>
</feature>
<comment type="caution">
    <text evidence="3">The sequence shown here is derived from an EMBL/GenBank/DDBJ whole genome shotgun (WGS) entry which is preliminary data.</text>
</comment>
<feature type="signal peptide" evidence="2">
    <location>
        <begin position="1"/>
        <end position="15"/>
    </location>
</feature>
<name>A0A8H5CY45_9AGAR</name>
<proteinExistence type="predicted"/>
<dbReference type="AlphaFoldDB" id="A0A8H5CY45"/>
<feature type="compositionally biased region" description="Polar residues" evidence="1">
    <location>
        <begin position="51"/>
        <end position="65"/>
    </location>
</feature>
<organism evidence="3 4">
    <name type="scientific">Leucocoprinus leucothites</name>
    <dbReference type="NCBI Taxonomy" id="201217"/>
    <lineage>
        <taxon>Eukaryota</taxon>
        <taxon>Fungi</taxon>
        <taxon>Dikarya</taxon>
        <taxon>Basidiomycota</taxon>
        <taxon>Agaricomycotina</taxon>
        <taxon>Agaricomycetes</taxon>
        <taxon>Agaricomycetidae</taxon>
        <taxon>Agaricales</taxon>
        <taxon>Agaricineae</taxon>
        <taxon>Agaricaceae</taxon>
        <taxon>Leucocoprinus</taxon>
    </lineage>
</organism>
<reference evidence="3 4" key="1">
    <citation type="journal article" date="2020" name="ISME J.">
        <title>Uncovering the hidden diversity of litter-decomposition mechanisms in mushroom-forming fungi.</title>
        <authorList>
            <person name="Floudas D."/>
            <person name="Bentzer J."/>
            <person name="Ahren D."/>
            <person name="Johansson T."/>
            <person name="Persson P."/>
            <person name="Tunlid A."/>
        </authorList>
    </citation>
    <scope>NUCLEOTIDE SEQUENCE [LARGE SCALE GENOMIC DNA]</scope>
    <source>
        <strain evidence="3 4">CBS 146.42</strain>
    </source>
</reference>
<dbReference type="OrthoDB" id="10478697at2759"/>
<evidence type="ECO:0000256" key="1">
    <source>
        <dbReference type="SAM" id="MobiDB-lite"/>
    </source>
</evidence>